<reference evidence="2" key="1">
    <citation type="submission" date="2022-11" db="UniProtKB">
        <authorList>
            <consortium name="WormBaseParasite"/>
        </authorList>
    </citation>
    <scope>IDENTIFICATION</scope>
</reference>
<evidence type="ECO:0000313" key="1">
    <source>
        <dbReference type="Proteomes" id="UP000887572"/>
    </source>
</evidence>
<dbReference type="AlphaFoldDB" id="A0A914I1E2"/>
<dbReference type="Proteomes" id="UP000887572">
    <property type="component" value="Unplaced"/>
</dbReference>
<keyword evidence="1" id="KW-1185">Reference proteome</keyword>
<protein>
    <submittedName>
        <fullName evidence="2">Uncharacterized protein</fullName>
    </submittedName>
</protein>
<sequence>MVIWKRQNVWLQCKSIRRSAASPKPGILGASANADRVCAAQWLSQQTAQDAQRELERELQKVKLSGQYAKVLKELPILNGTESKEAIIDFFTALETRTTEWSSERIVEVMQIKLKGKAQKATTAAVNRTE</sequence>
<accession>A0A914I1E2</accession>
<dbReference type="WBParaSite" id="Gr19_v10_g6400.t1">
    <property type="protein sequence ID" value="Gr19_v10_g6400.t1"/>
    <property type="gene ID" value="Gr19_v10_g6400"/>
</dbReference>
<name>A0A914I1E2_GLORO</name>
<proteinExistence type="predicted"/>
<evidence type="ECO:0000313" key="2">
    <source>
        <dbReference type="WBParaSite" id="Gr19_v10_g6400.t1"/>
    </source>
</evidence>
<organism evidence="1 2">
    <name type="scientific">Globodera rostochiensis</name>
    <name type="common">Golden nematode worm</name>
    <name type="synonym">Heterodera rostochiensis</name>
    <dbReference type="NCBI Taxonomy" id="31243"/>
    <lineage>
        <taxon>Eukaryota</taxon>
        <taxon>Metazoa</taxon>
        <taxon>Ecdysozoa</taxon>
        <taxon>Nematoda</taxon>
        <taxon>Chromadorea</taxon>
        <taxon>Rhabditida</taxon>
        <taxon>Tylenchina</taxon>
        <taxon>Tylenchomorpha</taxon>
        <taxon>Tylenchoidea</taxon>
        <taxon>Heteroderidae</taxon>
        <taxon>Heteroderinae</taxon>
        <taxon>Globodera</taxon>
    </lineage>
</organism>